<accession>W4PCH2</accession>
<dbReference type="AlphaFoldDB" id="W4PCH2"/>
<comment type="caution">
    <text evidence="1">The sequence shown here is derived from an EMBL/GenBank/DDBJ whole genome shotgun (WGS) entry which is preliminary data.</text>
</comment>
<sequence>MARLAIRLERNLKKLDGYYKVLCLSAVDLNLRDLYPQVEKKRRQLEKVLSKYLFNILDAVFFLYANSKRINTTLKVMQILNIILIYLDNNYSLRVGKNKSIVHRFTEYTREIVFKKIRDEISVVLQTAPMDDNVQLETLYFLIILRSMNSKYHLSLLEIERYLRIRYNNDRTIKTFPKLNMLAVTILVYYFGNAKQFIDLKNLIVDHALKKINEIPANRRYISAEYIIFALDMAACPYIYPSKRIKFLQAVGVSRAEGKQIVNYMKEQKYMFTKWTSIDITKELNAKISQEVYS</sequence>
<name>W4PCH2_9BACE</name>
<evidence type="ECO:0000313" key="1">
    <source>
        <dbReference type="EMBL" id="GAE17415.1"/>
    </source>
</evidence>
<dbReference type="EMBL" id="BAIR01000001">
    <property type="protein sequence ID" value="GAE17415.1"/>
    <property type="molecule type" value="Genomic_DNA"/>
</dbReference>
<reference evidence="2" key="1">
    <citation type="journal article" date="2014" name="Genome">
        <title>Draft Genome Sequences of Three Strains of Bacteroides pyogenes Isolated from a Cat and Swine.</title>
        <authorList>
            <person name="Sakamoto M."/>
            <person name="Oshima K."/>
            <person name="Suda W."/>
            <person name="Kitamura K."/>
            <person name="Iida T."/>
            <person name="Hattori M."/>
            <person name="Ohkuma M."/>
        </authorList>
    </citation>
    <scope>NUCLEOTIDE SEQUENCE [LARGE SCALE GENOMIC DNA]</scope>
    <source>
        <strain evidence="2">JCM 6294</strain>
    </source>
</reference>
<dbReference type="eggNOG" id="COG3344">
    <property type="taxonomic scope" value="Bacteria"/>
</dbReference>
<protein>
    <submittedName>
        <fullName evidence="1">Uncharacterized protein</fullName>
    </submittedName>
</protein>
<proteinExistence type="predicted"/>
<evidence type="ECO:0000313" key="2">
    <source>
        <dbReference type="Proteomes" id="UP000018842"/>
    </source>
</evidence>
<gene>
    <name evidence="1" type="ORF">JCM6294_158</name>
</gene>
<dbReference type="Proteomes" id="UP000018842">
    <property type="component" value="Unassembled WGS sequence"/>
</dbReference>
<organism evidence="1 2">
    <name type="scientific">Bacteroides pyogenes DSM 20611 = JCM 6294</name>
    <dbReference type="NCBI Taxonomy" id="1121100"/>
    <lineage>
        <taxon>Bacteria</taxon>
        <taxon>Pseudomonadati</taxon>
        <taxon>Bacteroidota</taxon>
        <taxon>Bacteroidia</taxon>
        <taxon>Bacteroidales</taxon>
        <taxon>Bacteroidaceae</taxon>
        <taxon>Bacteroides</taxon>
    </lineage>
</organism>